<feature type="transmembrane region" description="Helical" evidence="10">
    <location>
        <begin position="147"/>
        <end position="167"/>
    </location>
</feature>
<keyword evidence="8 9" id="KW-0807">Transducer</keyword>
<dbReference type="SMART" id="SM01381">
    <property type="entry name" value="7TM_GPCR_Srsx"/>
    <property type="match status" value="1"/>
</dbReference>
<gene>
    <name evidence="13" type="primary">LOC116307165</name>
</gene>
<keyword evidence="4 10" id="KW-1133">Transmembrane helix</keyword>
<evidence type="ECO:0000256" key="9">
    <source>
        <dbReference type="RuleBase" id="RU000688"/>
    </source>
</evidence>
<comment type="similarity">
    <text evidence="9">Belongs to the G-protein coupled receptor 1 family.</text>
</comment>
<feature type="domain" description="G-protein coupled receptors family 1 profile" evidence="11">
    <location>
        <begin position="43"/>
        <end position="347"/>
    </location>
</feature>
<keyword evidence="3 9" id="KW-0812">Transmembrane</keyword>
<dbReference type="KEGG" id="aten:116307165"/>
<dbReference type="GeneID" id="116307165"/>
<feature type="transmembrane region" description="Helical" evidence="10">
    <location>
        <begin position="327"/>
        <end position="350"/>
    </location>
</feature>
<evidence type="ECO:0000256" key="2">
    <source>
        <dbReference type="ARBA" id="ARBA00022475"/>
    </source>
</evidence>
<evidence type="ECO:0000313" key="13">
    <source>
        <dbReference type="RefSeq" id="XP_031573176.1"/>
    </source>
</evidence>
<sequence length="370" mass="42248">MAEENSTYSTGYHYHTLSEVLKSPKTALTAVFLVLLMLCTLVGNFLVIWTIFTTRRLRFSAFFFVASLAVADFLVGLVVLPISLAYHLTFEMTGRWILGSFTCKAWLLFNFWFCSASVLNLCLVSWDRYIAVTSPLHYKAHMSDTRVRKMIIISWTLSFSLSIILIAKANSSIDKRTNCTIHRIEDVAFAVCGVLLVFLIPVAFLIFVNARVWITARRHKKRITAVEDSMRLSFSNNWNYNLESRNSIDISPMLTLDSRGRSTSGILHQINNKSSTSERGGKTLTRTIKQEIKTFKTFLIVIGVFVVCWCPFYVSMLVDIVNKFSSFVFYITIVLGYCNSAMNIFIYGVFNKEFRKAMITSLKCCKVETF</sequence>
<evidence type="ECO:0000256" key="3">
    <source>
        <dbReference type="ARBA" id="ARBA00022692"/>
    </source>
</evidence>
<evidence type="ECO:0000313" key="12">
    <source>
        <dbReference type="Proteomes" id="UP000515163"/>
    </source>
</evidence>
<keyword evidence="6 10" id="KW-0472">Membrane</keyword>
<organism evidence="12 13">
    <name type="scientific">Actinia tenebrosa</name>
    <name type="common">Australian red waratah sea anemone</name>
    <dbReference type="NCBI Taxonomy" id="6105"/>
    <lineage>
        <taxon>Eukaryota</taxon>
        <taxon>Metazoa</taxon>
        <taxon>Cnidaria</taxon>
        <taxon>Anthozoa</taxon>
        <taxon>Hexacorallia</taxon>
        <taxon>Actiniaria</taxon>
        <taxon>Actiniidae</taxon>
        <taxon>Actinia</taxon>
    </lineage>
</organism>
<proteinExistence type="inferred from homology"/>
<dbReference type="GO" id="GO:0005886">
    <property type="term" value="C:plasma membrane"/>
    <property type="evidence" value="ECO:0007669"/>
    <property type="project" value="UniProtKB-SubCell"/>
</dbReference>
<feature type="transmembrane region" description="Helical" evidence="10">
    <location>
        <begin position="106"/>
        <end position="126"/>
    </location>
</feature>
<dbReference type="Pfam" id="PF00001">
    <property type="entry name" value="7tm_1"/>
    <property type="match status" value="1"/>
</dbReference>
<keyword evidence="12" id="KW-1185">Reference proteome</keyword>
<evidence type="ECO:0000256" key="7">
    <source>
        <dbReference type="ARBA" id="ARBA00023170"/>
    </source>
</evidence>
<evidence type="ECO:0000256" key="6">
    <source>
        <dbReference type="ARBA" id="ARBA00023136"/>
    </source>
</evidence>
<reference evidence="13" key="1">
    <citation type="submission" date="2025-08" db="UniProtKB">
        <authorList>
            <consortium name="RefSeq"/>
        </authorList>
    </citation>
    <scope>IDENTIFICATION</scope>
    <source>
        <tissue evidence="13">Tentacle</tissue>
    </source>
</reference>
<dbReference type="InterPro" id="IPR017452">
    <property type="entry name" value="GPCR_Rhodpsn_7TM"/>
</dbReference>
<accession>A0A6P8J043</accession>
<dbReference type="InParanoid" id="A0A6P8J043"/>
<comment type="subcellular location">
    <subcellularLocation>
        <location evidence="1">Cell membrane</location>
        <topology evidence="1">Multi-pass membrane protein</topology>
    </subcellularLocation>
</comment>
<name>A0A6P8J043_ACTTE</name>
<evidence type="ECO:0000256" key="5">
    <source>
        <dbReference type="ARBA" id="ARBA00023040"/>
    </source>
</evidence>
<dbReference type="PANTHER" id="PTHR24248">
    <property type="entry name" value="ADRENERGIC RECEPTOR-RELATED G-PROTEIN COUPLED RECEPTOR"/>
    <property type="match status" value="1"/>
</dbReference>
<dbReference type="SUPFAM" id="SSF81321">
    <property type="entry name" value="Family A G protein-coupled receptor-like"/>
    <property type="match status" value="1"/>
</dbReference>
<dbReference type="CDD" id="cd14967">
    <property type="entry name" value="7tmA_amine_R-like"/>
    <property type="match status" value="1"/>
</dbReference>
<evidence type="ECO:0000256" key="1">
    <source>
        <dbReference type="ARBA" id="ARBA00004651"/>
    </source>
</evidence>
<dbReference type="PROSITE" id="PS50262">
    <property type="entry name" value="G_PROTEIN_RECEP_F1_2"/>
    <property type="match status" value="1"/>
</dbReference>
<evidence type="ECO:0000256" key="4">
    <source>
        <dbReference type="ARBA" id="ARBA00022989"/>
    </source>
</evidence>
<evidence type="ECO:0000256" key="10">
    <source>
        <dbReference type="SAM" id="Phobius"/>
    </source>
</evidence>
<dbReference type="FunCoup" id="A0A6P8J043">
    <property type="interactions" value="1093"/>
</dbReference>
<feature type="transmembrane region" description="Helical" evidence="10">
    <location>
        <begin position="27"/>
        <end position="49"/>
    </location>
</feature>
<keyword evidence="7 9" id="KW-0675">Receptor</keyword>
<dbReference type="RefSeq" id="XP_031573176.1">
    <property type="nucleotide sequence ID" value="XM_031717316.1"/>
</dbReference>
<evidence type="ECO:0000256" key="8">
    <source>
        <dbReference type="ARBA" id="ARBA00023224"/>
    </source>
</evidence>
<feature type="transmembrane region" description="Helical" evidence="10">
    <location>
        <begin position="61"/>
        <end position="86"/>
    </location>
</feature>
<dbReference type="Proteomes" id="UP000515163">
    <property type="component" value="Unplaced"/>
</dbReference>
<keyword evidence="2" id="KW-1003">Cell membrane</keyword>
<dbReference type="AlphaFoldDB" id="A0A6P8J043"/>
<dbReference type="InterPro" id="IPR000276">
    <property type="entry name" value="GPCR_Rhodpsn"/>
</dbReference>
<feature type="transmembrane region" description="Helical" evidence="10">
    <location>
        <begin position="187"/>
        <end position="214"/>
    </location>
</feature>
<evidence type="ECO:0000259" key="11">
    <source>
        <dbReference type="PROSITE" id="PS50262"/>
    </source>
</evidence>
<dbReference type="GO" id="GO:0004930">
    <property type="term" value="F:G protein-coupled receptor activity"/>
    <property type="evidence" value="ECO:0007669"/>
    <property type="project" value="UniProtKB-KW"/>
</dbReference>
<keyword evidence="5 9" id="KW-0297">G-protein coupled receptor</keyword>
<dbReference type="PROSITE" id="PS00237">
    <property type="entry name" value="G_PROTEIN_RECEP_F1_1"/>
    <property type="match status" value="1"/>
</dbReference>
<dbReference type="PRINTS" id="PR00237">
    <property type="entry name" value="GPCRRHODOPSN"/>
</dbReference>
<feature type="transmembrane region" description="Helical" evidence="10">
    <location>
        <begin position="298"/>
        <end position="321"/>
    </location>
</feature>
<dbReference type="Gene3D" id="1.20.1070.10">
    <property type="entry name" value="Rhodopsin 7-helix transmembrane proteins"/>
    <property type="match status" value="1"/>
</dbReference>
<dbReference type="OrthoDB" id="5951059at2759"/>
<protein>
    <submittedName>
        <fullName evidence="13">Octopamine receptor-like</fullName>
    </submittedName>
</protein>